<dbReference type="Pfam" id="PF07686">
    <property type="entry name" value="V-set"/>
    <property type="match status" value="1"/>
</dbReference>
<keyword evidence="10 16" id="KW-1133">Transmembrane helix</keyword>
<dbReference type="InterPro" id="IPR007110">
    <property type="entry name" value="Ig-like_dom"/>
</dbReference>
<evidence type="ECO:0000256" key="8">
    <source>
        <dbReference type="ARBA" id="ARBA00022889"/>
    </source>
</evidence>
<dbReference type="InterPro" id="IPR013783">
    <property type="entry name" value="Ig-like_fold"/>
</dbReference>
<evidence type="ECO:0000256" key="6">
    <source>
        <dbReference type="ARBA" id="ARBA00022729"/>
    </source>
</evidence>
<dbReference type="Gene3D" id="2.60.40.10">
    <property type="entry name" value="Immunoglobulins"/>
    <property type="match status" value="3"/>
</dbReference>
<dbReference type="FunFam" id="2.60.40.10:FF:000304">
    <property type="entry name" value="Nectin cell adhesion molecule 1"/>
    <property type="match status" value="1"/>
</dbReference>
<evidence type="ECO:0000256" key="14">
    <source>
        <dbReference type="ARBA" id="ARBA00058274"/>
    </source>
</evidence>
<keyword evidence="9" id="KW-0965">Cell junction</keyword>
<evidence type="ECO:0000256" key="4">
    <source>
        <dbReference type="ARBA" id="ARBA00022475"/>
    </source>
</evidence>
<comment type="similarity">
    <text evidence="3">Belongs to the nectin family.</text>
</comment>
<evidence type="ECO:0000259" key="18">
    <source>
        <dbReference type="PROSITE" id="PS50835"/>
    </source>
</evidence>
<sequence>MMVVKIFMYFSAVIISGYSQMVQVDEIRSGYAGSQVDLGCQFVNSDPPVKISQVTWQKFINGTKQNVAIANPALGVSVLAPFKERVRFKNPAVRRLTPSLEDTTITFSNLRLTDEAAYICEYTTFPAGNRENTVNLTVYARPMIQMSLSTPTIVAGPANLKMTVASCLSANGKPPGVITWDTSLDGEASDSEVRNSDGTFTVRSDYIMIPTQQTHNQKLTCITTYHNERFSESVTLNIQYEPDITIEGYDGNWYLNRESVQLICQADANPPVSLYQWKFLNGSIPDRVEIRDNLLLFKGPVTYDLAGTYLCDATNSIGTRSASVDVNITEFPIIPHDITQGQQGLGTAIGMVALGGSLLVVAITLLGVLFRRRQRTFKGDYSTKKHVLGSSYRKGGSLQPYPPLPQVLICPEDFDDQKKAEMYGRPISLTENIHELQDNTDQMNRSFSVESKVEECGYGEQCFAFYDETELEMSVDMVPQTDGSVISKEEWYV</sequence>
<dbReference type="GO" id="GO:1902414">
    <property type="term" value="P:protein localization to cell junction"/>
    <property type="evidence" value="ECO:0007669"/>
    <property type="project" value="TreeGrafter"/>
</dbReference>
<evidence type="ECO:0000256" key="17">
    <source>
        <dbReference type="SAM" id="SignalP"/>
    </source>
</evidence>
<dbReference type="GO" id="GO:0005912">
    <property type="term" value="C:adherens junction"/>
    <property type="evidence" value="ECO:0007669"/>
    <property type="project" value="UniProtKB-SubCell"/>
</dbReference>
<evidence type="ECO:0000256" key="16">
    <source>
        <dbReference type="SAM" id="Phobius"/>
    </source>
</evidence>
<evidence type="ECO:0000256" key="7">
    <source>
        <dbReference type="ARBA" id="ARBA00022737"/>
    </source>
</evidence>
<dbReference type="PANTHER" id="PTHR23277">
    <property type="entry name" value="NECTIN-RELATED"/>
    <property type="match status" value="1"/>
</dbReference>
<evidence type="ECO:0000313" key="19">
    <source>
        <dbReference type="Proteomes" id="UP000515152"/>
    </source>
</evidence>
<evidence type="ECO:0000256" key="9">
    <source>
        <dbReference type="ARBA" id="ARBA00022949"/>
    </source>
</evidence>
<dbReference type="KEGG" id="char:105895357"/>
<dbReference type="InterPro" id="IPR036179">
    <property type="entry name" value="Ig-like_dom_sf"/>
</dbReference>
<dbReference type="GO" id="GO:0005886">
    <property type="term" value="C:plasma membrane"/>
    <property type="evidence" value="ECO:0007669"/>
    <property type="project" value="UniProtKB-SubCell"/>
</dbReference>
<evidence type="ECO:0000256" key="1">
    <source>
        <dbReference type="ARBA" id="ARBA00004251"/>
    </source>
</evidence>
<gene>
    <name evidence="20" type="primary">nectin1a</name>
</gene>
<keyword evidence="4" id="KW-1003">Cell membrane</keyword>
<organism evidence="19 20">
    <name type="scientific">Clupea harengus</name>
    <name type="common">Atlantic herring</name>
    <dbReference type="NCBI Taxonomy" id="7950"/>
    <lineage>
        <taxon>Eukaryota</taxon>
        <taxon>Metazoa</taxon>
        <taxon>Chordata</taxon>
        <taxon>Craniata</taxon>
        <taxon>Vertebrata</taxon>
        <taxon>Euteleostomi</taxon>
        <taxon>Actinopterygii</taxon>
        <taxon>Neopterygii</taxon>
        <taxon>Teleostei</taxon>
        <taxon>Clupei</taxon>
        <taxon>Clupeiformes</taxon>
        <taxon>Clupeoidei</taxon>
        <taxon>Clupeidae</taxon>
        <taxon>Clupea</taxon>
    </lineage>
</organism>
<dbReference type="PANTHER" id="PTHR23277:SF69">
    <property type="entry name" value="NECTIN-1"/>
    <property type="match status" value="1"/>
</dbReference>
<keyword evidence="7" id="KW-0677">Repeat</keyword>
<dbReference type="FunFam" id="2.60.40.10:FF:000268">
    <property type="entry name" value="Nectin cell adhesion molecule 1"/>
    <property type="match status" value="1"/>
</dbReference>
<dbReference type="Pfam" id="PF08205">
    <property type="entry name" value="C2-set_2"/>
    <property type="match status" value="1"/>
</dbReference>
<keyword evidence="11 16" id="KW-0472">Membrane</keyword>
<feature type="domain" description="Ig-like" evidence="18">
    <location>
        <begin position="142"/>
        <end position="237"/>
    </location>
</feature>
<keyword evidence="8" id="KW-0130">Cell adhesion</keyword>
<evidence type="ECO:0000256" key="10">
    <source>
        <dbReference type="ARBA" id="ARBA00022989"/>
    </source>
</evidence>
<evidence type="ECO:0000256" key="11">
    <source>
        <dbReference type="ARBA" id="ARBA00023136"/>
    </source>
</evidence>
<keyword evidence="19" id="KW-1185">Reference proteome</keyword>
<dbReference type="InterPro" id="IPR051427">
    <property type="entry name" value="Nectin/Nectin-like"/>
</dbReference>
<dbReference type="InterPro" id="IPR003599">
    <property type="entry name" value="Ig_sub"/>
</dbReference>
<dbReference type="GO" id="GO:0007156">
    <property type="term" value="P:homophilic cell adhesion via plasma membrane adhesion molecules"/>
    <property type="evidence" value="ECO:0007669"/>
    <property type="project" value="TreeGrafter"/>
</dbReference>
<dbReference type="PROSITE" id="PS50835">
    <property type="entry name" value="IG_LIKE"/>
    <property type="match status" value="3"/>
</dbReference>
<evidence type="ECO:0000256" key="15">
    <source>
        <dbReference type="ARBA" id="ARBA00062858"/>
    </source>
</evidence>
<feature type="transmembrane region" description="Helical" evidence="16">
    <location>
        <begin position="348"/>
        <end position="370"/>
    </location>
</feature>
<evidence type="ECO:0000256" key="3">
    <source>
        <dbReference type="ARBA" id="ARBA00007810"/>
    </source>
</evidence>
<evidence type="ECO:0000256" key="2">
    <source>
        <dbReference type="ARBA" id="ARBA00004536"/>
    </source>
</evidence>
<dbReference type="InterPro" id="IPR013162">
    <property type="entry name" value="CD80_C2-set"/>
</dbReference>
<dbReference type="RefSeq" id="XP_012677433.2">
    <property type="nucleotide sequence ID" value="XM_012821979.3"/>
</dbReference>
<dbReference type="SMART" id="SM00409">
    <property type="entry name" value="IG"/>
    <property type="match status" value="3"/>
</dbReference>
<dbReference type="SUPFAM" id="SSF48726">
    <property type="entry name" value="Immunoglobulin"/>
    <property type="match status" value="3"/>
</dbReference>
<accession>A0A6P3VP45</accession>
<name>A0A6P3VP45_CLUHA</name>
<keyword evidence="5 16" id="KW-0812">Transmembrane</keyword>
<feature type="domain" description="Ig-like" evidence="18">
    <location>
        <begin position="242"/>
        <end position="329"/>
    </location>
</feature>
<comment type="subunit">
    <text evidence="15">Cis- and trans-homodimer. Can form trans-heterodimers.</text>
</comment>
<evidence type="ECO:0000256" key="5">
    <source>
        <dbReference type="ARBA" id="ARBA00022692"/>
    </source>
</evidence>
<keyword evidence="6 17" id="KW-0732">Signal</keyword>
<comment type="function">
    <text evidence="14">Cell adhesion molecule that promotes cell-cell contacts and plays important roles in the development of the nervous system. Acts by forming homophilic or heterophilic trans-dimers.</text>
</comment>
<reference evidence="20" key="1">
    <citation type="submission" date="2025-08" db="UniProtKB">
        <authorList>
            <consortium name="RefSeq"/>
        </authorList>
    </citation>
    <scope>IDENTIFICATION</scope>
</reference>
<feature type="domain" description="Ig-like" evidence="18">
    <location>
        <begin position="33"/>
        <end position="137"/>
    </location>
</feature>
<comment type="subcellular location">
    <subcellularLocation>
        <location evidence="2">Cell junction</location>
        <location evidence="2">Adherens junction</location>
    </subcellularLocation>
    <subcellularLocation>
        <location evidence="1">Cell membrane</location>
        <topology evidence="1">Single-pass type I membrane protein</topology>
    </subcellularLocation>
</comment>
<dbReference type="CTD" id="100136836"/>
<evidence type="ECO:0000256" key="13">
    <source>
        <dbReference type="ARBA" id="ARBA00023180"/>
    </source>
</evidence>
<dbReference type="OrthoDB" id="8718740at2759"/>
<dbReference type="GeneID" id="105895357"/>
<keyword evidence="12" id="KW-1015">Disulfide bond</keyword>
<feature type="chain" id="PRO_5028459485" evidence="17">
    <location>
        <begin position="20"/>
        <end position="493"/>
    </location>
</feature>
<feature type="signal peptide" evidence="17">
    <location>
        <begin position="1"/>
        <end position="19"/>
    </location>
</feature>
<proteinExistence type="inferred from homology"/>
<dbReference type="GO" id="GO:0007157">
    <property type="term" value="P:heterophilic cell-cell adhesion via plasma membrane cell adhesion molecules"/>
    <property type="evidence" value="ECO:0007669"/>
    <property type="project" value="TreeGrafter"/>
</dbReference>
<dbReference type="Proteomes" id="UP000515152">
    <property type="component" value="Chromosome 8"/>
</dbReference>
<dbReference type="InterPro" id="IPR013106">
    <property type="entry name" value="Ig_V-set"/>
</dbReference>
<dbReference type="AlphaFoldDB" id="A0A6P3VP45"/>
<evidence type="ECO:0000313" key="20">
    <source>
        <dbReference type="RefSeq" id="XP_012677433.2"/>
    </source>
</evidence>
<protein>
    <submittedName>
        <fullName evidence="20">Nectin cell adhesion molecule 1a isoform X1</fullName>
    </submittedName>
</protein>
<keyword evidence="13" id="KW-0325">Glycoprotein</keyword>
<evidence type="ECO:0000256" key="12">
    <source>
        <dbReference type="ARBA" id="ARBA00023157"/>
    </source>
</evidence>